<feature type="compositionally biased region" description="Basic and acidic residues" evidence="1">
    <location>
        <begin position="210"/>
        <end position="222"/>
    </location>
</feature>
<gene>
    <name evidence="2" type="ORF">PSON_ATCC_30995.1.T0060404</name>
</gene>
<feature type="region of interest" description="Disordered" evidence="1">
    <location>
        <begin position="193"/>
        <end position="223"/>
    </location>
</feature>
<feature type="region of interest" description="Disordered" evidence="1">
    <location>
        <begin position="249"/>
        <end position="336"/>
    </location>
</feature>
<sequence length="336" mass="38932">MSQACNRFVMDMTDTRMGPEQLCRNCKLMKKEHTQNNSQQLPSGQQSSNSFSDLKKKFSGGNTQVQEKFQGAVKQSIQFKKQEEQNQPQIKNSNQTQNQSDQSNVPIRKIESQTITNNYPNQPILNENQPNLEKQQSDQSNLTCSNQLNQTEQQPKQQTQIEKTSIQNNFSNNPFLKQDKEKIQKNEFVQGKPYVPQQKPPQEFKQQSLNEKKSEQQSEKNKNVVFGYQNKKSNDEDIQNNINKQSPLVQQNSIESQQSPPIQQQKTENQSNQQKIENPIKERAKNLPIFGFGPPPAKKTSNLQESESYLEQQMIERPTVQQRKNKRTIQEFSDIN</sequence>
<keyword evidence="3" id="KW-1185">Reference proteome</keyword>
<evidence type="ECO:0000256" key="1">
    <source>
        <dbReference type="SAM" id="MobiDB-lite"/>
    </source>
</evidence>
<comment type="caution">
    <text evidence="2">The sequence shown here is derived from an EMBL/GenBank/DDBJ whole genome shotgun (WGS) entry which is preliminary data.</text>
</comment>
<name>A0A8S1KBC1_9CILI</name>
<feature type="compositionally biased region" description="Polar residues" evidence="1">
    <location>
        <begin position="35"/>
        <end position="52"/>
    </location>
</feature>
<dbReference type="OrthoDB" id="307163at2759"/>
<protein>
    <submittedName>
        <fullName evidence="2">Uncharacterized protein</fullName>
    </submittedName>
</protein>
<feature type="region of interest" description="Disordered" evidence="1">
    <location>
        <begin position="33"/>
        <end position="141"/>
    </location>
</feature>
<feature type="compositionally biased region" description="Low complexity" evidence="1">
    <location>
        <begin position="92"/>
        <end position="104"/>
    </location>
</feature>
<evidence type="ECO:0000313" key="3">
    <source>
        <dbReference type="Proteomes" id="UP000692954"/>
    </source>
</evidence>
<evidence type="ECO:0000313" key="2">
    <source>
        <dbReference type="EMBL" id="CAD8052338.1"/>
    </source>
</evidence>
<feature type="compositionally biased region" description="Polar residues" evidence="1">
    <location>
        <begin position="112"/>
        <end position="141"/>
    </location>
</feature>
<feature type="compositionally biased region" description="Polar residues" evidence="1">
    <location>
        <begin position="60"/>
        <end position="91"/>
    </location>
</feature>
<feature type="compositionally biased region" description="Low complexity" evidence="1">
    <location>
        <begin position="196"/>
        <end position="209"/>
    </location>
</feature>
<proteinExistence type="predicted"/>
<dbReference type="AlphaFoldDB" id="A0A8S1KBC1"/>
<feature type="compositionally biased region" description="Polar residues" evidence="1">
    <location>
        <begin position="299"/>
        <end position="311"/>
    </location>
</feature>
<dbReference type="EMBL" id="CAJJDN010000006">
    <property type="protein sequence ID" value="CAD8052338.1"/>
    <property type="molecule type" value="Genomic_DNA"/>
</dbReference>
<feature type="compositionally biased region" description="Low complexity" evidence="1">
    <location>
        <begin position="250"/>
        <end position="275"/>
    </location>
</feature>
<reference evidence="2" key="1">
    <citation type="submission" date="2021-01" db="EMBL/GenBank/DDBJ databases">
        <authorList>
            <consortium name="Genoscope - CEA"/>
            <person name="William W."/>
        </authorList>
    </citation>
    <scope>NUCLEOTIDE SEQUENCE</scope>
</reference>
<accession>A0A8S1KBC1</accession>
<organism evidence="2 3">
    <name type="scientific">Paramecium sonneborni</name>
    <dbReference type="NCBI Taxonomy" id="65129"/>
    <lineage>
        <taxon>Eukaryota</taxon>
        <taxon>Sar</taxon>
        <taxon>Alveolata</taxon>
        <taxon>Ciliophora</taxon>
        <taxon>Intramacronucleata</taxon>
        <taxon>Oligohymenophorea</taxon>
        <taxon>Peniculida</taxon>
        <taxon>Parameciidae</taxon>
        <taxon>Paramecium</taxon>
    </lineage>
</organism>
<dbReference type="Proteomes" id="UP000692954">
    <property type="component" value="Unassembled WGS sequence"/>
</dbReference>